<evidence type="ECO:0000313" key="11">
    <source>
        <dbReference type="Proteomes" id="UP000078454"/>
    </source>
</evidence>
<keyword evidence="6" id="KW-0564">Palmitate</keyword>
<accession>A0A198ARN1</accession>
<dbReference type="RefSeq" id="WP_068661684.1">
    <property type="nucleotide sequence ID" value="NZ_LYPB01000036.1"/>
</dbReference>
<evidence type="ECO:0000256" key="2">
    <source>
        <dbReference type="ARBA" id="ARBA00007886"/>
    </source>
</evidence>
<keyword evidence="11" id="KW-1185">Reference proteome</keyword>
<keyword evidence="5" id="KW-0472">Membrane</keyword>
<dbReference type="InterPro" id="IPR057336">
    <property type="entry name" value="GerAC_N"/>
</dbReference>
<protein>
    <submittedName>
        <fullName evidence="10">Uncharacterized protein</fullName>
    </submittedName>
</protein>
<dbReference type="GO" id="GO:0009847">
    <property type="term" value="P:spore germination"/>
    <property type="evidence" value="ECO:0007669"/>
    <property type="project" value="InterPro"/>
</dbReference>
<gene>
    <name evidence="10" type="ORF">A8708_08280</name>
</gene>
<keyword evidence="4" id="KW-0732">Signal</keyword>
<name>A0A198ARN1_9BACL</name>
<evidence type="ECO:0000259" key="8">
    <source>
        <dbReference type="Pfam" id="PF05504"/>
    </source>
</evidence>
<dbReference type="STRING" id="1850517.A8708_08280"/>
<dbReference type="OrthoDB" id="9816067at2"/>
<dbReference type="PANTHER" id="PTHR35789:SF1">
    <property type="entry name" value="SPORE GERMINATION PROTEIN B3"/>
    <property type="match status" value="1"/>
</dbReference>
<dbReference type="EMBL" id="LYPB01000036">
    <property type="protein sequence ID" value="OAS23750.1"/>
    <property type="molecule type" value="Genomic_DNA"/>
</dbReference>
<dbReference type="GO" id="GO:0016020">
    <property type="term" value="C:membrane"/>
    <property type="evidence" value="ECO:0007669"/>
    <property type="project" value="UniProtKB-SubCell"/>
</dbReference>
<evidence type="ECO:0000256" key="5">
    <source>
        <dbReference type="ARBA" id="ARBA00023136"/>
    </source>
</evidence>
<dbReference type="InterPro" id="IPR046953">
    <property type="entry name" value="Spore_GerAC-like_C"/>
</dbReference>
<dbReference type="Gene3D" id="3.30.300.210">
    <property type="entry name" value="Nutrient germinant receptor protein C, domain 3"/>
    <property type="match status" value="1"/>
</dbReference>
<keyword evidence="7" id="KW-0449">Lipoprotein</keyword>
<comment type="similarity">
    <text evidence="2">Belongs to the GerABKC lipoprotein family.</text>
</comment>
<evidence type="ECO:0000313" key="10">
    <source>
        <dbReference type="EMBL" id="OAS23750.1"/>
    </source>
</evidence>
<evidence type="ECO:0000256" key="1">
    <source>
        <dbReference type="ARBA" id="ARBA00004635"/>
    </source>
</evidence>
<feature type="domain" description="Spore germination GerAC-like C-terminal" evidence="8">
    <location>
        <begin position="228"/>
        <end position="394"/>
    </location>
</feature>
<evidence type="ECO:0000256" key="3">
    <source>
        <dbReference type="ARBA" id="ARBA00022544"/>
    </source>
</evidence>
<dbReference type="PANTHER" id="PTHR35789">
    <property type="entry name" value="SPORE GERMINATION PROTEIN B3"/>
    <property type="match status" value="1"/>
</dbReference>
<evidence type="ECO:0000256" key="6">
    <source>
        <dbReference type="ARBA" id="ARBA00023139"/>
    </source>
</evidence>
<evidence type="ECO:0000256" key="7">
    <source>
        <dbReference type="ARBA" id="ARBA00023288"/>
    </source>
</evidence>
<keyword evidence="3" id="KW-0309">Germination</keyword>
<dbReference type="NCBIfam" id="TIGR02887">
    <property type="entry name" value="spore_ger_x_C"/>
    <property type="match status" value="1"/>
</dbReference>
<dbReference type="InterPro" id="IPR038501">
    <property type="entry name" value="Spore_GerAC_C_sf"/>
</dbReference>
<dbReference type="Pfam" id="PF05504">
    <property type="entry name" value="Spore_GerAC"/>
    <property type="match status" value="1"/>
</dbReference>
<dbReference type="Pfam" id="PF25198">
    <property type="entry name" value="Spore_GerAC_N"/>
    <property type="match status" value="1"/>
</dbReference>
<comment type="caution">
    <text evidence="10">The sequence shown here is derived from an EMBL/GenBank/DDBJ whole genome shotgun (WGS) entry which is preliminary data.</text>
</comment>
<proteinExistence type="inferred from homology"/>
<evidence type="ECO:0000256" key="4">
    <source>
        <dbReference type="ARBA" id="ARBA00022729"/>
    </source>
</evidence>
<sequence length="408" mass="45493">MNRILRTVLLLGFLLSITTGCWNRQEPDKVEYVLAAGIDLNDKGQIVLTVLTPVLEALKPMSGLQGEQKKTLSVVGNTTFEAVRAYIKITGKKLYWSHLQMLLIGESAAKTDARYYFDFFSADPELRGTAYIATVKGRALDMLESSPDITALSSNYLKEIITNSDLEGKAAKVHLSEFARKLAQPIGAQPFSSVLRLMDQSEYVKTVVGMKPYGASDTHQSTLFYAAGTGVFSDGKMVGTLNGTETRGFLWAMGTLKTAIVVVPCPDETDCHLSLELSGEKVSKKRVKYEDGKAKIHLQITVEFNIGDKASTTFKTNLETIAYVEDQFAKTVQNEVKLAFHKVAVDYKSDIFAFGNSLEDRNPKQWKQIKDHWEKEILPEAELDVEVISKLRRTSRTLYSPWVKADHS</sequence>
<organism evidence="10 11">
    <name type="scientific">Paenibacillus oryzisoli</name>
    <dbReference type="NCBI Taxonomy" id="1850517"/>
    <lineage>
        <taxon>Bacteria</taxon>
        <taxon>Bacillati</taxon>
        <taxon>Bacillota</taxon>
        <taxon>Bacilli</taxon>
        <taxon>Bacillales</taxon>
        <taxon>Paenibacillaceae</taxon>
        <taxon>Paenibacillus</taxon>
    </lineage>
</organism>
<reference evidence="10 11" key="1">
    <citation type="submission" date="2016-05" db="EMBL/GenBank/DDBJ databases">
        <title>Paenibacillus sp. 1ZS3-15 nov., isolated from the rhizosphere soil.</title>
        <authorList>
            <person name="Zhang X.X."/>
            <person name="Zhang J."/>
        </authorList>
    </citation>
    <scope>NUCLEOTIDE SEQUENCE [LARGE SCALE GENOMIC DNA]</scope>
    <source>
        <strain evidence="10 11">1ZS3-15</strain>
    </source>
</reference>
<dbReference type="AlphaFoldDB" id="A0A198ARN1"/>
<feature type="domain" description="Spore germination protein N-terminal" evidence="9">
    <location>
        <begin position="24"/>
        <end position="195"/>
    </location>
</feature>
<comment type="subcellular location">
    <subcellularLocation>
        <location evidence="1">Membrane</location>
        <topology evidence="1">Lipid-anchor</topology>
    </subcellularLocation>
</comment>
<dbReference type="Proteomes" id="UP000078454">
    <property type="component" value="Unassembled WGS sequence"/>
</dbReference>
<dbReference type="PROSITE" id="PS51257">
    <property type="entry name" value="PROKAR_LIPOPROTEIN"/>
    <property type="match status" value="1"/>
</dbReference>
<dbReference type="InterPro" id="IPR008844">
    <property type="entry name" value="Spore_GerAC-like"/>
</dbReference>
<evidence type="ECO:0000259" key="9">
    <source>
        <dbReference type="Pfam" id="PF25198"/>
    </source>
</evidence>